<evidence type="ECO:0000313" key="2">
    <source>
        <dbReference type="Proteomes" id="UP001615550"/>
    </source>
</evidence>
<evidence type="ECO:0008006" key="3">
    <source>
        <dbReference type="Google" id="ProtNLM"/>
    </source>
</evidence>
<proteinExistence type="predicted"/>
<gene>
    <name evidence="1" type="ORF">ACD661_08230</name>
</gene>
<evidence type="ECO:0000313" key="1">
    <source>
        <dbReference type="EMBL" id="MFJ1268538.1"/>
    </source>
</evidence>
<sequence>MEFQLVIQLLEEPYNDIDLIADLEDKLEGSLIDAEVDGHDIGNGEVNIFIHTNTPADILKRVKSILEEECFDLAHVKIAYRKFDAENYLPLWPDNLVEFEVK</sequence>
<comment type="caution">
    <text evidence="1">The sequence shown here is derived from an EMBL/GenBank/DDBJ whole genome shotgun (WGS) entry which is preliminary data.</text>
</comment>
<keyword evidence="2" id="KW-1185">Reference proteome</keyword>
<dbReference type="Proteomes" id="UP001615550">
    <property type="component" value="Unassembled WGS sequence"/>
</dbReference>
<dbReference type="EMBL" id="JBGORX010000002">
    <property type="protein sequence ID" value="MFJ1268538.1"/>
    <property type="molecule type" value="Genomic_DNA"/>
</dbReference>
<accession>A0ABW8D762</accession>
<reference evidence="1 2" key="1">
    <citation type="submission" date="2024-08" db="EMBL/GenBank/DDBJ databases">
        <title>Draft Genome Sequence of Legionella lytica strain DSB2004, Isolated From a Fire Sprinkler System.</title>
        <authorList>
            <person name="Everhart A.D."/>
            <person name="Kidane D.T."/>
            <person name="Farone A.L."/>
            <person name="Farone M.B."/>
        </authorList>
    </citation>
    <scope>NUCLEOTIDE SEQUENCE [LARGE SCALE GENOMIC DNA]</scope>
    <source>
        <strain evidence="1 2">DSB2004</strain>
    </source>
</reference>
<name>A0ABW8D762_9GAMM</name>
<dbReference type="RefSeq" id="WP_400187384.1">
    <property type="nucleotide sequence ID" value="NZ_JBGORX010000002.1"/>
</dbReference>
<organism evidence="1 2">
    <name type="scientific">Legionella lytica</name>
    <dbReference type="NCBI Taxonomy" id="96232"/>
    <lineage>
        <taxon>Bacteria</taxon>
        <taxon>Pseudomonadati</taxon>
        <taxon>Pseudomonadota</taxon>
        <taxon>Gammaproteobacteria</taxon>
        <taxon>Legionellales</taxon>
        <taxon>Legionellaceae</taxon>
        <taxon>Legionella</taxon>
    </lineage>
</organism>
<protein>
    <recommendedName>
        <fullName evidence="3">ABC transporter</fullName>
    </recommendedName>
</protein>